<evidence type="ECO:0008006" key="3">
    <source>
        <dbReference type="Google" id="ProtNLM"/>
    </source>
</evidence>
<protein>
    <recommendedName>
        <fullName evidence="3">ABM domain-containing protein</fullName>
    </recommendedName>
</protein>
<keyword evidence="2" id="KW-1185">Reference proteome</keyword>
<sequence>MAAPQVYVFQTLGQPQEPSATGLDGLKNLNGFRRALFGVKLEDPNVGVLLTEWLSPEAALAYQSSFHPSTSLNINKESKETLTITAAPGQDWESALRAPCTEVFTAYGPKDGFVEGTGRFVSAVDTNPAEGYKGAAFGSGVAQRRKEGDVDEEQVVRLVIGWTSREAHLEAKGKPGAIQENIHELRSGRRAVDLFHVQFKEL</sequence>
<gene>
    <name evidence="1" type="ORF">C8A04DRAFT_37607</name>
</gene>
<dbReference type="EMBL" id="MU853588">
    <property type="protein sequence ID" value="KAK4143245.1"/>
    <property type="molecule type" value="Genomic_DNA"/>
</dbReference>
<dbReference type="AlphaFoldDB" id="A0AAN6V1Z6"/>
<name>A0AAN6V1Z6_9PEZI</name>
<organism evidence="1 2">
    <name type="scientific">Dichotomopilus funicola</name>
    <dbReference type="NCBI Taxonomy" id="1934379"/>
    <lineage>
        <taxon>Eukaryota</taxon>
        <taxon>Fungi</taxon>
        <taxon>Dikarya</taxon>
        <taxon>Ascomycota</taxon>
        <taxon>Pezizomycotina</taxon>
        <taxon>Sordariomycetes</taxon>
        <taxon>Sordariomycetidae</taxon>
        <taxon>Sordariales</taxon>
        <taxon>Chaetomiaceae</taxon>
        <taxon>Dichotomopilus</taxon>
    </lineage>
</organism>
<dbReference type="GeneID" id="87820553"/>
<dbReference type="Proteomes" id="UP001302676">
    <property type="component" value="Unassembled WGS sequence"/>
</dbReference>
<reference evidence="1" key="2">
    <citation type="submission" date="2023-05" db="EMBL/GenBank/DDBJ databases">
        <authorList>
            <consortium name="Lawrence Berkeley National Laboratory"/>
            <person name="Steindorff A."/>
            <person name="Hensen N."/>
            <person name="Bonometti L."/>
            <person name="Westerberg I."/>
            <person name="Brannstrom I.O."/>
            <person name="Guillou S."/>
            <person name="Cros-Aarteil S."/>
            <person name="Calhoun S."/>
            <person name="Haridas S."/>
            <person name="Kuo A."/>
            <person name="Mondo S."/>
            <person name="Pangilinan J."/>
            <person name="Riley R."/>
            <person name="Labutti K."/>
            <person name="Andreopoulos B."/>
            <person name="Lipzen A."/>
            <person name="Chen C."/>
            <person name="Yanf M."/>
            <person name="Daum C."/>
            <person name="Ng V."/>
            <person name="Clum A."/>
            <person name="Ohm R."/>
            <person name="Martin F."/>
            <person name="Silar P."/>
            <person name="Natvig D."/>
            <person name="Lalanne C."/>
            <person name="Gautier V."/>
            <person name="Ament-Velasquez S.L."/>
            <person name="Kruys A."/>
            <person name="Hutchinson M.I."/>
            <person name="Powell A.J."/>
            <person name="Barry K."/>
            <person name="Miller A.N."/>
            <person name="Grigoriev I.V."/>
            <person name="Debuchy R."/>
            <person name="Gladieux P."/>
            <person name="Thoren M.H."/>
            <person name="Johannesson H."/>
        </authorList>
    </citation>
    <scope>NUCLEOTIDE SEQUENCE</scope>
    <source>
        <strain evidence="1">CBS 141.50</strain>
    </source>
</reference>
<evidence type="ECO:0000313" key="1">
    <source>
        <dbReference type="EMBL" id="KAK4143245.1"/>
    </source>
</evidence>
<comment type="caution">
    <text evidence="1">The sequence shown here is derived from an EMBL/GenBank/DDBJ whole genome shotgun (WGS) entry which is preliminary data.</text>
</comment>
<reference evidence="1" key="1">
    <citation type="journal article" date="2023" name="Mol. Phylogenet. Evol.">
        <title>Genome-scale phylogeny and comparative genomics of the fungal order Sordariales.</title>
        <authorList>
            <person name="Hensen N."/>
            <person name="Bonometti L."/>
            <person name="Westerberg I."/>
            <person name="Brannstrom I.O."/>
            <person name="Guillou S."/>
            <person name="Cros-Aarteil S."/>
            <person name="Calhoun S."/>
            <person name="Haridas S."/>
            <person name="Kuo A."/>
            <person name="Mondo S."/>
            <person name="Pangilinan J."/>
            <person name="Riley R."/>
            <person name="LaButti K."/>
            <person name="Andreopoulos B."/>
            <person name="Lipzen A."/>
            <person name="Chen C."/>
            <person name="Yan M."/>
            <person name="Daum C."/>
            <person name="Ng V."/>
            <person name="Clum A."/>
            <person name="Steindorff A."/>
            <person name="Ohm R.A."/>
            <person name="Martin F."/>
            <person name="Silar P."/>
            <person name="Natvig D.O."/>
            <person name="Lalanne C."/>
            <person name="Gautier V."/>
            <person name="Ament-Velasquez S.L."/>
            <person name="Kruys A."/>
            <person name="Hutchinson M.I."/>
            <person name="Powell A.J."/>
            <person name="Barry K."/>
            <person name="Miller A.N."/>
            <person name="Grigoriev I.V."/>
            <person name="Debuchy R."/>
            <person name="Gladieux P."/>
            <person name="Hiltunen Thoren M."/>
            <person name="Johannesson H."/>
        </authorList>
    </citation>
    <scope>NUCLEOTIDE SEQUENCE</scope>
    <source>
        <strain evidence="1">CBS 141.50</strain>
    </source>
</reference>
<proteinExistence type="predicted"/>
<evidence type="ECO:0000313" key="2">
    <source>
        <dbReference type="Proteomes" id="UP001302676"/>
    </source>
</evidence>
<dbReference type="RefSeq" id="XP_062636616.1">
    <property type="nucleotide sequence ID" value="XM_062783940.1"/>
</dbReference>
<accession>A0AAN6V1Z6</accession>